<dbReference type="HAMAP" id="MF_01966">
    <property type="entry name" value="NADHX_epimerase"/>
    <property type="match status" value="1"/>
</dbReference>
<dbReference type="SUPFAM" id="SSF64153">
    <property type="entry name" value="YjeF N-terminal domain-like"/>
    <property type="match status" value="1"/>
</dbReference>
<dbReference type="InterPro" id="IPR030677">
    <property type="entry name" value="Nnr"/>
</dbReference>
<dbReference type="GO" id="GO:0046496">
    <property type="term" value="P:nicotinamide nucleotide metabolic process"/>
    <property type="evidence" value="ECO:0007669"/>
    <property type="project" value="UniProtKB-UniRule"/>
</dbReference>
<feature type="domain" description="YjeF C-terminal" evidence="20">
    <location>
        <begin position="215"/>
        <end position="466"/>
    </location>
</feature>
<dbReference type="SUPFAM" id="SSF53613">
    <property type="entry name" value="Ribokinase-like"/>
    <property type="match status" value="1"/>
</dbReference>
<evidence type="ECO:0000256" key="11">
    <source>
        <dbReference type="ARBA" id="ARBA00023235"/>
    </source>
</evidence>
<feature type="binding site" evidence="17">
    <location>
        <position position="411"/>
    </location>
    <ligand>
        <name>AMP</name>
        <dbReference type="ChEBI" id="CHEBI:456215"/>
    </ligand>
</feature>
<evidence type="ECO:0000256" key="6">
    <source>
        <dbReference type="ARBA" id="ARBA00022741"/>
    </source>
</evidence>
<evidence type="ECO:0000256" key="18">
    <source>
        <dbReference type="HAMAP-Rule" id="MF_01966"/>
    </source>
</evidence>
<dbReference type="NCBIfam" id="TIGR00197">
    <property type="entry name" value="yjeF_nterm"/>
    <property type="match status" value="1"/>
</dbReference>
<dbReference type="InterPro" id="IPR029056">
    <property type="entry name" value="Ribokinase-like"/>
</dbReference>
<dbReference type="Gene3D" id="3.40.50.10260">
    <property type="entry name" value="YjeF N-terminal domain"/>
    <property type="match status" value="1"/>
</dbReference>
<comment type="caution">
    <text evidence="22">The sequence shown here is derived from an EMBL/GenBank/DDBJ whole genome shotgun (WGS) entry which is preliminary data.</text>
</comment>
<gene>
    <name evidence="17" type="primary">nnrD</name>
    <name evidence="18" type="synonym">nnrE</name>
    <name evidence="22" type="ORF">GCM10011529_09080</name>
</gene>
<dbReference type="EC" id="4.2.1.136" evidence="19"/>
<evidence type="ECO:0000256" key="13">
    <source>
        <dbReference type="ARBA" id="ARBA00023268"/>
    </source>
</evidence>
<comment type="caution">
    <text evidence="18">Lacks conserved residue(s) required for the propagation of feature annotation.</text>
</comment>
<comment type="catalytic activity">
    <reaction evidence="16 17 19">
        <text>(6S)-NADPHX + ADP = AMP + phosphate + NADPH + H(+)</text>
        <dbReference type="Rhea" id="RHEA:32235"/>
        <dbReference type="ChEBI" id="CHEBI:15378"/>
        <dbReference type="ChEBI" id="CHEBI:43474"/>
        <dbReference type="ChEBI" id="CHEBI:57783"/>
        <dbReference type="ChEBI" id="CHEBI:64076"/>
        <dbReference type="ChEBI" id="CHEBI:456215"/>
        <dbReference type="ChEBI" id="CHEBI:456216"/>
        <dbReference type="EC" id="4.2.1.136"/>
    </reaction>
</comment>
<dbReference type="Pfam" id="PF03853">
    <property type="entry name" value="YjeF_N"/>
    <property type="match status" value="1"/>
</dbReference>
<evidence type="ECO:0000256" key="2">
    <source>
        <dbReference type="ARBA" id="ARBA00000909"/>
    </source>
</evidence>
<evidence type="ECO:0000256" key="7">
    <source>
        <dbReference type="ARBA" id="ARBA00022840"/>
    </source>
</evidence>
<comment type="catalytic activity">
    <reaction evidence="1 18 19">
        <text>(6R)-NADHX = (6S)-NADHX</text>
        <dbReference type="Rhea" id="RHEA:32215"/>
        <dbReference type="ChEBI" id="CHEBI:64074"/>
        <dbReference type="ChEBI" id="CHEBI:64075"/>
        <dbReference type="EC" id="5.1.99.6"/>
    </reaction>
</comment>
<dbReference type="EMBL" id="BMJM01000002">
    <property type="protein sequence ID" value="GGE04902.1"/>
    <property type="molecule type" value="Genomic_DNA"/>
</dbReference>
<keyword evidence="8 17" id="KW-0521">NADP</keyword>
<comment type="catalytic activity">
    <reaction evidence="2 18 19">
        <text>(6R)-NADPHX = (6S)-NADPHX</text>
        <dbReference type="Rhea" id="RHEA:32227"/>
        <dbReference type="ChEBI" id="CHEBI:64076"/>
        <dbReference type="ChEBI" id="CHEBI:64077"/>
        <dbReference type="EC" id="5.1.99.6"/>
    </reaction>
</comment>
<feature type="domain" description="YjeF N-terminal" evidence="21">
    <location>
        <begin position="22"/>
        <end position="214"/>
    </location>
</feature>
<keyword evidence="9 18" id="KW-0630">Potassium</keyword>
<comment type="cofactor">
    <cofactor evidence="18 19">
        <name>K(+)</name>
        <dbReference type="ChEBI" id="CHEBI:29103"/>
    </cofactor>
    <text evidence="18 19">Binds 1 potassium ion per subunit.</text>
</comment>
<keyword evidence="11 18" id="KW-0413">Isomerase</keyword>
<feature type="binding site" evidence="17">
    <location>
        <position position="349"/>
    </location>
    <ligand>
        <name>(6S)-NADPHX</name>
        <dbReference type="ChEBI" id="CHEBI:64076"/>
    </ligand>
</feature>
<comment type="cofactor">
    <cofactor evidence="17">
        <name>Mg(2+)</name>
        <dbReference type="ChEBI" id="CHEBI:18420"/>
    </cofactor>
</comment>
<dbReference type="GO" id="GO:0005524">
    <property type="term" value="F:ATP binding"/>
    <property type="evidence" value="ECO:0007669"/>
    <property type="project" value="UniProtKB-UniRule"/>
</dbReference>
<reference evidence="22" key="2">
    <citation type="submission" date="2020-09" db="EMBL/GenBank/DDBJ databases">
        <authorList>
            <person name="Sun Q."/>
            <person name="Zhou Y."/>
        </authorList>
    </citation>
    <scope>NUCLEOTIDE SEQUENCE</scope>
    <source>
        <strain evidence="22">CGMCC 1.15519</strain>
    </source>
</reference>
<dbReference type="InterPro" id="IPR000631">
    <property type="entry name" value="CARKD"/>
</dbReference>
<evidence type="ECO:0000313" key="23">
    <source>
        <dbReference type="Proteomes" id="UP000635071"/>
    </source>
</evidence>
<dbReference type="PROSITE" id="PS51383">
    <property type="entry name" value="YJEF_C_3"/>
    <property type="match status" value="1"/>
</dbReference>
<dbReference type="Gene3D" id="3.40.1190.20">
    <property type="match status" value="1"/>
</dbReference>
<dbReference type="PROSITE" id="PS51385">
    <property type="entry name" value="YJEF_N"/>
    <property type="match status" value="1"/>
</dbReference>
<evidence type="ECO:0000259" key="21">
    <source>
        <dbReference type="PROSITE" id="PS51385"/>
    </source>
</evidence>
<evidence type="ECO:0000256" key="17">
    <source>
        <dbReference type="HAMAP-Rule" id="MF_01965"/>
    </source>
</evidence>
<evidence type="ECO:0000256" key="10">
    <source>
        <dbReference type="ARBA" id="ARBA00023027"/>
    </source>
</evidence>
<evidence type="ECO:0000259" key="20">
    <source>
        <dbReference type="PROSITE" id="PS51383"/>
    </source>
</evidence>
<keyword evidence="6 17" id="KW-0547">Nucleotide-binding</keyword>
<feature type="binding site" evidence="17">
    <location>
        <position position="250"/>
    </location>
    <ligand>
        <name>(6S)-NADPHX</name>
        <dbReference type="ChEBI" id="CHEBI:64076"/>
    </ligand>
</feature>
<dbReference type="GO" id="GO:0110051">
    <property type="term" value="P:metabolite repair"/>
    <property type="evidence" value="ECO:0007669"/>
    <property type="project" value="TreeGrafter"/>
</dbReference>
<dbReference type="PANTHER" id="PTHR12592:SF0">
    <property type="entry name" value="ATP-DEPENDENT (S)-NAD(P)H-HYDRATE DEHYDRATASE"/>
    <property type="match status" value="1"/>
</dbReference>
<feature type="binding site" evidence="17">
    <location>
        <position position="412"/>
    </location>
    <ligand>
        <name>(6S)-NADPHX</name>
        <dbReference type="ChEBI" id="CHEBI:64076"/>
    </ligand>
</feature>
<feature type="binding site" evidence="18">
    <location>
        <position position="160"/>
    </location>
    <ligand>
        <name>K(+)</name>
        <dbReference type="ChEBI" id="CHEBI:29103"/>
    </ligand>
</feature>
<evidence type="ECO:0000256" key="4">
    <source>
        <dbReference type="ARBA" id="ARBA00009524"/>
    </source>
</evidence>
<dbReference type="GO" id="GO:0052856">
    <property type="term" value="F:NAD(P)HX epimerase activity"/>
    <property type="evidence" value="ECO:0007669"/>
    <property type="project" value="UniProtKB-UniRule"/>
</dbReference>
<keyword evidence="12 17" id="KW-0456">Lyase</keyword>
<evidence type="ECO:0000313" key="22">
    <source>
        <dbReference type="EMBL" id="GGE04902.1"/>
    </source>
</evidence>
<feature type="binding site" evidence="17">
    <location>
        <begin position="382"/>
        <end position="386"/>
    </location>
    <ligand>
        <name>AMP</name>
        <dbReference type="ChEBI" id="CHEBI:456215"/>
    </ligand>
</feature>
<dbReference type="InterPro" id="IPR036652">
    <property type="entry name" value="YjeF_N_dom_sf"/>
</dbReference>
<comment type="similarity">
    <text evidence="18">Belongs to the NnrE/AIBP family.</text>
</comment>
<protein>
    <recommendedName>
        <fullName evidence="19">Bifunctional NAD(P)H-hydrate repair enzyme</fullName>
    </recommendedName>
    <alternativeName>
        <fullName evidence="19">Nicotinamide nucleotide repair protein</fullName>
    </alternativeName>
    <domain>
        <recommendedName>
            <fullName evidence="19">ADP-dependent (S)-NAD(P)H-hydrate dehydratase</fullName>
            <ecNumber evidence="19">4.2.1.136</ecNumber>
        </recommendedName>
        <alternativeName>
            <fullName evidence="19">ADP-dependent NAD(P)HX dehydratase</fullName>
        </alternativeName>
    </domain>
    <domain>
        <recommendedName>
            <fullName evidence="19">NAD(P)H-hydrate epimerase</fullName>
            <ecNumber evidence="19">5.1.99.6</ecNumber>
        </recommendedName>
    </domain>
</protein>
<sequence length="470" mass="46437">MMTSNSLLTIAAGPALLDPASMRAAENAEIGRGTPALVLMERAAAAAVRAIRMFAPGGTVLVLCGRGNNGGDGYGVAAGLKVAGYAVRVAAAGPATSEPAATMAARWKGPVEPLDGAAPAAIIVDALFGTGLTRPLPEIEQAVLDRMRGHGLVIAIDIASGIDAATGGASGRPLAADLTVAFGAMKLGHALGAGRALSGRVVIADIGVDVADARVRLVPAPVVRAMPAATHKYSRGAVMVVEGDAGRGGAGRLTALAALRAGAGVVTLVGPGNRAPADAIMRRSDDEGRAMLGDARLGAVAIGPGLADDARGRDWLALVLAGDVPVVADAGALAMLPGFGRAPLVLTPHEGEFVRLFGAIGPDRIGAVRAAAAGSGAVVLLKGAETIIADPDGRTAINIHAAPWLATAGSGDVLTGIIGALLAQGMAPFDAARAGVWLHGDAGLRGGPGLIADDIPGLLPAVFAGLETGR</sequence>
<dbReference type="InterPro" id="IPR017953">
    <property type="entry name" value="Carbohydrate_kinase_pred_CS"/>
</dbReference>
<comment type="function">
    <text evidence="17">Catalyzes the dehydration of the S-form of NAD(P)HX at the expense of ADP, which is converted to AMP. Together with NAD(P)HX epimerase, which catalyzes the epimerization of the S- and R-forms, the enzyme allows the repair of both epimers of NAD(P)HX, a damaged form of NAD(P)H that is a result of enzymatic or heat-dependent hydration.</text>
</comment>
<evidence type="ECO:0000256" key="12">
    <source>
        <dbReference type="ARBA" id="ARBA00023239"/>
    </source>
</evidence>
<evidence type="ECO:0000256" key="1">
    <source>
        <dbReference type="ARBA" id="ARBA00000013"/>
    </source>
</evidence>
<dbReference type="PANTHER" id="PTHR12592">
    <property type="entry name" value="ATP-DEPENDENT (S)-NAD(P)H-HYDRATE DEHYDRATASE FAMILY MEMBER"/>
    <property type="match status" value="1"/>
</dbReference>
<comment type="similarity">
    <text evidence="17">Belongs to the NnrD/CARKD family.</text>
</comment>
<feature type="binding site" evidence="17">
    <location>
        <position position="305"/>
    </location>
    <ligand>
        <name>(6S)-NADPHX</name>
        <dbReference type="ChEBI" id="CHEBI:64076"/>
    </ligand>
</feature>
<evidence type="ECO:0000256" key="19">
    <source>
        <dbReference type="PIRNR" id="PIRNR017184"/>
    </source>
</evidence>
<keyword evidence="10 17" id="KW-0520">NAD</keyword>
<evidence type="ECO:0000256" key="15">
    <source>
        <dbReference type="ARBA" id="ARBA00048238"/>
    </source>
</evidence>
<keyword evidence="7 17" id="KW-0067">ATP-binding</keyword>
<keyword evidence="23" id="KW-1185">Reference proteome</keyword>
<evidence type="ECO:0000256" key="5">
    <source>
        <dbReference type="ARBA" id="ARBA00022723"/>
    </source>
</evidence>
<feature type="binding site" evidence="18">
    <location>
        <begin position="129"/>
        <end position="135"/>
    </location>
    <ligand>
        <name>(6S)-NADPHX</name>
        <dbReference type="ChEBI" id="CHEBI:64076"/>
    </ligand>
</feature>
<reference evidence="22" key="1">
    <citation type="journal article" date="2014" name="Int. J. Syst. Evol. Microbiol.">
        <title>Complete genome sequence of Corynebacterium casei LMG S-19264T (=DSM 44701T), isolated from a smear-ripened cheese.</title>
        <authorList>
            <consortium name="US DOE Joint Genome Institute (JGI-PGF)"/>
            <person name="Walter F."/>
            <person name="Albersmeier A."/>
            <person name="Kalinowski J."/>
            <person name="Ruckert C."/>
        </authorList>
    </citation>
    <scope>NUCLEOTIDE SEQUENCE</scope>
    <source>
        <strain evidence="22">CGMCC 1.15519</strain>
    </source>
</reference>
<evidence type="ECO:0000256" key="3">
    <source>
        <dbReference type="ARBA" id="ARBA00006001"/>
    </source>
</evidence>
<evidence type="ECO:0000256" key="8">
    <source>
        <dbReference type="ARBA" id="ARBA00022857"/>
    </source>
</evidence>
<dbReference type="InterPro" id="IPR004443">
    <property type="entry name" value="YjeF_N_dom"/>
</dbReference>
<keyword evidence="5 18" id="KW-0479">Metal-binding</keyword>
<evidence type="ECO:0000256" key="16">
    <source>
        <dbReference type="ARBA" id="ARBA00049209"/>
    </source>
</evidence>
<comment type="catalytic activity">
    <reaction evidence="15 17 19">
        <text>(6S)-NADHX + ADP = AMP + phosphate + NADH + H(+)</text>
        <dbReference type="Rhea" id="RHEA:32223"/>
        <dbReference type="ChEBI" id="CHEBI:15378"/>
        <dbReference type="ChEBI" id="CHEBI:43474"/>
        <dbReference type="ChEBI" id="CHEBI:57945"/>
        <dbReference type="ChEBI" id="CHEBI:64074"/>
        <dbReference type="ChEBI" id="CHEBI:456215"/>
        <dbReference type="ChEBI" id="CHEBI:456216"/>
        <dbReference type="EC" id="4.2.1.136"/>
    </reaction>
</comment>
<dbReference type="NCBIfam" id="TIGR00196">
    <property type="entry name" value="yjeF_cterm"/>
    <property type="match status" value="1"/>
</dbReference>
<feature type="binding site" evidence="18">
    <location>
        <begin position="68"/>
        <end position="72"/>
    </location>
    <ligand>
        <name>(6S)-NADPHX</name>
        <dbReference type="ChEBI" id="CHEBI:64076"/>
    </ligand>
</feature>
<dbReference type="GO" id="GO:0046872">
    <property type="term" value="F:metal ion binding"/>
    <property type="evidence" value="ECO:0007669"/>
    <property type="project" value="UniProtKB-UniRule"/>
</dbReference>
<accession>A0A916ZMG9</accession>
<feature type="binding site" evidence="18">
    <location>
        <position position="157"/>
    </location>
    <ligand>
        <name>(6S)-NADPHX</name>
        <dbReference type="ChEBI" id="CHEBI:64076"/>
    </ligand>
</feature>
<dbReference type="HAMAP" id="MF_01965">
    <property type="entry name" value="NADHX_dehydratase"/>
    <property type="match status" value="1"/>
</dbReference>
<comment type="function">
    <text evidence="14 19">Bifunctional enzyme that catalyzes the epimerization of the S- and R-forms of NAD(P)HX and the dehydration of the S-form of NAD(P)HX at the expense of ADP, which is converted to AMP. This allows the repair of both epimers of NAD(P)HX, a damaged form of NAD(P)H that is a result of enzymatic or heat-dependent hydration.</text>
</comment>
<dbReference type="GO" id="GO:0052855">
    <property type="term" value="F:ADP-dependent NAD(P)H-hydrate dehydratase activity"/>
    <property type="evidence" value="ECO:0007669"/>
    <property type="project" value="UniProtKB-UniRule"/>
</dbReference>
<dbReference type="Pfam" id="PF01256">
    <property type="entry name" value="Carb_kinase"/>
    <property type="match status" value="1"/>
</dbReference>
<dbReference type="PIRSF" id="PIRSF017184">
    <property type="entry name" value="Nnr"/>
    <property type="match status" value="1"/>
</dbReference>
<feature type="binding site" evidence="18">
    <location>
        <position position="125"/>
    </location>
    <ligand>
        <name>K(+)</name>
        <dbReference type="ChEBI" id="CHEBI:29103"/>
    </ligand>
</feature>
<keyword evidence="13" id="KW-0511">Multifunctional enzyme</keyword>
<comment type="function">
    <text evidence="18">Catalyzes the epimerization of the S- and R-forms of NAD(P)HX, a damaged form of NAD(P)H that is a result of enzymatic or heat-dependent hydration. This is a prerequisite for the S-specific NAD(P)H-hydrate dehydratase to allow the repair of both epimers of NAD(P)HX.</text>
</comment>
<dbReference type="Proteomes" id="UP000635071">
    <property type="component" value="Unassembled WGS sequence"/>
</dbReference>
<comment type="subunit">
    <text evidence="17">Homotetramer.</text>
</comment>
<dbReference type="RefSeq" id="WP_243450551.1">
    <property type="nucleotide sequence ID" value="NZ_BMJM01000002.1"/>
</dbReference>
<comment type="similarity">
    <text evidence="3 19">In the N-terminal section; belongs to the NnrE/AIBP family.</text>
</comment>
<evidence type="ECO:0000256" key="14">
    <source>
        <dbReference type="ARBA" id="ARBA00025153"/>
    </source>
</evidence>
<proteinExistence type="inferred from homology"/>
<comment type="similarity">
    <text evidence="4 19">In the C-terminal section; belongs to the NnrD/CARKD family.</text>
</comment>
<organism evidence="22 23">
    <name type="scientific">Sandarakinorhabdus glacialis</name>
    <dbReference type="NCBI Taxonomy" id="1614636"/>
    <lineage>
        <taxon>Bacteria</taxon>
        <taxon>Pseudomonadati</taxon>
        <taxon>Pseudomonadota</taxon>
        <taxon>Alphaproteobacteria</taxon>
        <taxon>Sphingomonadales</taxon>
        <taxon>Sphingosinicellaceae</taxon>
        <taxon>Sandarakinorhabdus</taxon>
    </lineage>
</organism>
<dbReference type="EC" id="5.1.99.6" evidence="19"/>
<dbReference type="CDD" id="cd01171">
    <property type="entry name" value="YXKO-related"/>
    <property type="match status" value="1"/>
</dbReference>
<dbReference type="AlphaFoldDB" id="A0A916ZMG9"/>
<name>A0A916ZMG9_9SPHN</name>
<dbReference type="PROSITE" id="PS01050">
    <property type="entry name" value="YJEF_C_2"/>
    <property type="match status" value="1"/>
</dbReference>
<evidence type="ECO:0000256" key="9">
    <source>
        <dbReference type="ARBA" id="ARBA00022958"/>
    </source>
</evidence>
<feature type="binding site" evidence="18">
    <location>
        <position position="69"/>
    </location>
    <ligand>
        <name>K(+)</name>
        <dbReference type="ChEBI" id="CHEBI:29103"/>
    </ligand>
</feature>